<dbReference type="GO" id="GO:0005739">
    <property type="term" value="C:mitochondrion"/>
    <property type="evidence" value="ECO:0007669"/>
    <property type="project" value="UniProtKB-SubCell"/>
</dbReference>
<dbReference type="Proteomes" id="UP001465755">
    <property type="component" value="Unassembled WGS sequence"/>
</dbReference>
<dbReference type="EMBL" id="JALJOQ010000012">
    <property type="protein sequence ID" value="KAK9810999.1"/>
    <property type="molecule type" value="Genomic_DNA"/>
</dbReference>
<evidence type="ECO:0000256" key="6">
    <source>
        <dbReference type="ARBA" id="ARBA00031181"/>
    </source>
</evidence>
<dbReference type="GO" id="GO:0003860">
    <property type="term" value="F:3-hydroxyisobutyryl-CoA hydrolase activity"/>
    <property type="evidence" value="ECO:0007669"/>
    <property type="project" value="UniProtKB-UniRule"/>
</dbReference>
<feature type="compositionally biased region" description="Polar residues" evidence="8">
    <location>
        <begin position="362"/>
        <end position="371"/>
    </location>
</feature>
<feature type="region of interest" description="Disordered" evidence="8">
    <location>
        <begin position="352"/>
        <end position="371"/>
    </location>
</feature>
<dbReference type="PANTHER" id="PTHR43176">
    <property type="entry name" value="3-HYDROXYISOBUTYRYL-COA HYDROLASE-RELATED"/>
    <property type="match status" value="1"/>
</dbReference>
<feature type="domain" description="Enoyl-CoA hydratase/isomerase" evidence="9">
    <location>
        <begin position="17"/>
        <end position="345"/>
    </location>
</feature>
<comment type="subcellular location">
    <subcellularLocation>
        <location evidence="2">Mitochondrion</location>
    </subcellularLocation>
</comment>
<keyword evidence="11" id="KW-1185">Reference proteome</keyword>
<dbReference type="CDD" id="cd06558">
    <property type="entry name" value="crotonase-like"/>
    <property type="match status" value="1"/>
</dbReference>
<comment type="function">
    <text evidence="7">Hydrolyzes 3-hydroxyisobutyryl-CoA (HIBYL-CoA), a saline catabolite. Has high activity toward isobutyryl-CoA. Could be an isobutyryl-CoA dehydrogenase that functions in valine catabolism.</text>
</comment>
<name>A0AAW1PN73_9CHLO</name>
<comment type="similarity">
    <text evidence="7">Belongs to the enoyl-CoA hydratase/isomerase family.</text>
</comment>
<sequence>MAQAEAEVLYDRHGSWGVATLNRGKALNALNLFMVKSLREQYLAWAKDPAIKAILIRANIEKAFCAGGDVKTAVQLPTEEAISFFRHEYMLNGVLGSLPKPHVALMDGIIMGGGAGISVHGRFRVATERTLFAMPECAIGLFPDVGASYFLPRLPGELGAFLALTGTRLKGADVVASGLATHLVPSAKMPELRDKLFSLGDRVGNAAAIEATISALQEPAQPSQAGPLSRTQAEAISSTFCFNTVEQIYAALERRGDAWSKETLKLMKGGSPLSQKLSLREVREGAHQTLAQCLVSQFRLVTHVLRRDSDFKRGVRALLIDKSGPAQWQPPSLEEVTPELVDAYFEALPAGEELQLDDVSEKSSGSPTSRL</sequence>
<evidence type="ECO:0000256" key="1">
    <source>
        <dbReference type="ARBA" id="ARBA00001709"/>
    </source>
</evidence>
<dbReference type="NCBIfam" id="NF004127">
    <property type="entry name" value="PRK05617.1"/>
    <property type="match status" value="1"/>
</dbReference>
<evidence type="ECO:0000256" key="2">
    <source>
        <dbReference type="ARBA" id="ARBA00004173"/>
    </source>
</evidence>
<dbReference type="FunFam" id="3.90.226.10:FF:000026">
    <property type="entry name" value="3-hydroxyisobutyryl-CoA hydrolase, mitochondrial"/>
    <property type="match status" value="1"/>
</dbReference>
<evidence type="ECO:0000256" key="5">
    <source>
        <dbReference type="ARBA" id="ARBA00023128"/>
    </source>
</evidence>
<organism evidence="10 11">
    <name type="scientific">Symbiochloris irregularis</name>
    <dbReference type="NCBI Taxonomy" id="706552"/>
    <lineage>
        <taxon>Eukaryota</taxon>
        <taxon>Viridiplantae</taxon>
        <taxon>Chlorophyta</taxon>
        <taxon>core chlorophytes</taxon>
        <taxon>Trebouxiophyceae</taxon>
        <taxon>Trebouxiales</taxon>
        <taxon>Trebouxiaceae</taxon>
        <taxon>Symbiochloris</taxon>
    </lineage>
</organism>
<evidence type="ECO:0000259" key="9">
    <source>
        <dbReference type="Pfam" id="PF16113"/>
    </source>
</evidence>
<dbReference type="SUPFAM" id="SSF52096">
    <property type="entry name" value="ClpP/crotonase"/>
    <property type="match status" value="1"/>
</dbReference>
<dbReference type="InterPro" id="IPR032259">
    <property type="entry name" value="HIBYL-CoA-H"/>
</dbReference>
<dbReference type="EC" id="3.1.2.4" evidence="3 7"/>
<keyword evidence="4 7" id="KW-0378">Hydrolase</keyword>
<evidence type="ECO:0000256" key="3">
    <source>
        <dbReference type="ARBA" id="ARBA00011915"/>
    </source>
</evidence>
<dbReference type="InterPro" id="IPR045004">
    <property type="entry name" value="ECH_dom"/>
</dbReference>
<evidence type="ECO:0000256" key="7">
    <source>
        <dbReference type="RuleBase" id="RU369070"/>
    </source>
</evidence>
<dbReference type="GO" id="GO:0006574">
    <property type="term" value="P:L-valine catabolic process"/>
    <property type="evidence" value="ECO:0007669"/>
    <property type="project" value="UniProtKB-UniRule"/>
</dbReference>
<comment type="catalytic activity">
    <reaction evidence="1 7">
        <text>3-hydroxy-2-methylpropanoyl-CoA + H2O = 3-hydroxy-2-methylpropanoate + CoA + H(+)</text>
        <dbReference type="Rhea" id="RHEA:20888"/>
        <dbReference type="ChEBI" id="CHEBI:11805"/>
        <dbReference type="ChEBI" id="CHEBI:15377"/>
        <dbReference type="ChEBI" id="CHEBI:15378"/>
        <dbReference type="ChEBI" id="CHEBI:57287"/>
        <dbReference type="ChEBI" id="CHEBI:57340"/>
        <dbReference type="EC" id="3.1.2.4"/>
    </reaction>
</comment>
<evidence type="ECO:0000256" key="8">
    <source>
        <dbReference type="SAM" id="MobiDB-lite"/>
    </source>
</evidence>
<keyword evidence="5" id="KW-0496">Mitochondrion</keyword>
<dbReference type="Gene3D" id="3.90.226.10">
    <property type="entry name" value="2-enoyl-CoA Hydratase, Chain A, domain 1"/>
    <property type="match status" value="1"/>
</dbReference>
<comment type="pathway">
    <text evidence="7">Amino-acid degradation; L-valine degradation.</text>
</comment>
<evidence type="ECO:0000256" key="4">
    <source>
        <dbReference type="ARBA" id="ARBA00022801"/>
    </source>
</evidence>
<evidence type="ECO:0000313" key="11">
    <source>
        <dbReference type="Proteomes" id="UP001465755"/>
    </source>
</evidence>
<gene>
    <name evidence="10" type="ORF">WJX73_004802</name>
</gene>
<proteinExistence type="inferred from homology"/>
<accession>A0AAW1PN73</accession>
<dbReference type="InterPro" id="IPR029045">
    <property type="entry name" value="ClpP/crotonase-like_dom_sf"/>
</dbReference>
<reference evidence="10 11" key="1">
    <citation type="journal article" date="2024" name="Nat. Commun.">
        <title>Phylogenomics reveals the evolutionary origins of lichenization in chlorophyte algae.</title>
        <authorList>
            <person name="Puginier C."/>
            <person name="Libourel C."/>
            <person name="Otte J."/>
            <person name="Skaloud P."/>
            <person name="Haon M."/>
            <person name="Grisel S."/>
            <person name="Petersen M."/>
            <person name="Berrin J.G."/>
            <person name="Delaux P.M."/>
            <person name="Dal Grande F."/>
            <person name="Keller J."/>
        </authorList>
    </citation>
    <scope>NUCLEOTIDE SEQUENCE [LARGE SCALE GENOMIC DNA]</scope>
    <source>
        <strain evidence="10 11">SAG 2036</strain>
    </source>
</reference>
<dbReference type="PANTHER" id="PTHR43176:SF3">
    <property type="entry name" value="3-HYDROXYISOBUTYRYL-COA HYDROLASE, MITOCHONDRIAL"/>
    <property type="match status" value="1"/>
</dbReference>
<dbReference type="AlphaFoldDB" id="A0AAW1PN73"/>
<comment type="caution">
    <text evidence="10">The sequence shown here is derived from an EMBL/GenBank/DDBJ whole genome shotgun (WGS) entry which is preliminary data.</text>
</comment>
<evidence type="ECO:0000313" key="10">
    <source>
        <dbReference type="EMBL" id="KAK9810999.1"/>
    </source>
</evidence>
<protein>
    <recommendedName>
        <fullName evidence="3 7">3-hydroxyisobutyryl-CoA hydrolase</fullName>
        <shortName evidence="7">HIB-CoA hydrolase</shortName>
        <shortName evidence="7">HIBYL-CoA-H</shortName>
        <ecNumber evidence="3 7">3.1.2.4</ecNumber>
    </recommendedName>
    <alternativeName>
        <fullName evidence="6 7">3-hydroxyisobutyryl-coenzyme A hydrolase</fullName>
    </alternativeName>
</protein>
<dbReference type="Pfam" id="PF16113">
    <property type="entry name" value="ECH_2"/>
    <property type="match status" value="1"/>
</dbReference>